<comment type="caution">
    <text evidence="1">The sequence shown here is derived from an EMBL/GenBank/DDBJ whole genome shotgun (WGS) entry which is preliminary data.</text>
</comment>
<accession>A0A3S0JU96</accession>
<evidence type="ECO:0000313" key="1">
    <source>
        <dbReference type="EMBL" id="RTR29052.1"/>
    </source>
</evidence>
<dbReference type="AlphaFoldDB" id="A0A3S0JU96"/>
<keyword evidence="2" id="KW-1185">Reference proteome</keyword>
<reference evidence="1 2" key="1">
    <citation type="submission" date="2018-12" db="EMBL/GenBank/DDBJ databases">
        <title>Deinococcus radiophilus ATCC 27603 genome sequencing and assembly.</title>
        <authorList>
            <person name="Maclea K.S."/>
            <person name="Maynard C.R."/>
        </authorList>
    </citation>
    <scope>NUCLEOTIDE SEQUENCE [LARGE SCALE GENOMIC DNA]</scope>
    <source>
        <strain evidence="1 2">ATCC 27603</strain>
    </source>
</reference>
<proteinExistence type="predicted"/>
<organism evidence="1 2">
    <name type="scientific">Deinococcus radiophilus</name>
    <dbReference type="NCBI Taxonomy" id="32062"/>
    <lineage>
        <taxon>Bacteria</taxon>
        <taxon>Thermotogati</taxon>
        <taxon>Deinococcota</taxon>
        <taxon>Deinococci</taxon>
        <taxon>Deinococcales</taxon>
        <taxon>Deinococcaceae</taxon>
        <taxon>Deinococcus</taxon>
    </lineage>
</organism>
<evidence type="ECO:0000313" key="2">
    <source>
        <dbReference type="Proteomes" id="UP000277766"/>
    </source>
</evidence>
<dbReference type="EMBL" id="RXPE01000005">
    <property type="protein sequence ID" value="RTR29052.1"/>
    <property type="molecule type" value="Genomic_DNA"/>
</dbReference>
<gene>
    <name evidence="1" type="ORF">EJ104_04200</name>
</gene>
<protein>
    <submittedName>
        <fullName evidence="1">Uncharacterized protein</fullName>
    </submittedName>
</protein>
<dbReference type="RefSeq" id="WP_126351507.1">
    <property type="nucleotide sequence ID" value="NZ_CP086380.1"/>
</dbReference>
<name>A0A3S0JU96_9DEIO</name>
<dbReference type="Proteomes" id="UP000277766">
    <property type="component" value="Unassembled WGS sequence"/>
</dbReference>
<sequence length="88" mass="9736">MNEIDVLMPPATPQRLDAVSTDGFTDEVQGWQGCVIPVAHLSANDHQKITQAENFSAPLLIVVNGEESEWHYYGRDKSNPAILLFIKG</sequence>